<feature type="compositionally biased region" description="Polar residues" evidence="5">
    <location>
        <begin position="530"/>
        <end position="552"/>
    </location>
</feature>
<feature type="compositionally biased region" description="Polar residues" evidence="5">
    <location>
        <begin position="319"/>
        <end position="348"/>
    </location>
</feature>
<dbReference type="AlphaFoldDB" id="A0AA38XFI5"/>
<keyword evidence="2" id="KW-0645">Protease</keyword>
<feature type="compositionally biased region" description="Low complexity" evidence="5">
    <location>
        <begin position="639"/>
        <end position="652"/>
    </location>
</feature>
<dbReference type="PANTHER" id="PTHR12606">
    <property type="entry name" value="SENTRIN/SUMO-SPECIFIC PROTEASE"/>
    <property type="match status" value="1"/>
</dbReference>
<keyword evidence="8" id="KW-1185">Reference proteome</keyword>
<evidence type="ECO:0000256" key="3">
    <source>
        <dbReference type="ARBA" id="ARBA00022801"/>
    </source>
</evidence>
<dbReference type="PROSITE" id="PS50600">
    <property type="entry name" value="ULP_PROTEASE"/>
    <property type="match status" value="1"/>
</dbReference>
<feature type="compositionally biased region" description="Polar residues" evidence="5">
    <location>
        <begin position="573"/>
        <end position="584"/>
    </location>
</feature>
<evidence type="ECO:0000313" key="8">
    <source>
        <dbReference type="Proteomes" id="UP001172673"/>
    </source>
</evidence>
<keyword evidence="4" id="KW-0788">Thiol protease</keyword>
<dbReference type="Gene3D" id="3.40.395.10">
    <property type="entry name" value="Adenoviral Proteinase, Chain A"/>
    <property type="match status" value="1"/>
</dbReference>
<feature type="compositionally biased region" description="Polar residues" evidence="5">
    <location>
        <begin position="184"/>
        <end position="193"/>
    </location>
</feature>
<reference evidence="7" key="1">
    <citation type="submission" date="2022-10" db="EMBL/GenBank/DDBJ databases">
        <title>Culturing micro-colonial fungi from biological soil crusts in the Mojave desert and describing Neophaeococcomyces mojavensis, and introducing the new genera and species Taxawa tesnikishii.</title>
        <authorList>
            <person name="Kurbessoian T."/>
            <person name="Stajich J.E."/>
        </authorList>
    </citation>
    <scope>NUCLEOTIDE SEQUENCE</scope>
    <source>
        <strain evidence="7">TK_41</strain>
    </source>
</reference>
<proteinExistence type="inferred from homology"/>
<dbReference type="PANTHER" id="PTHR12606:SF141">
    <property type="entry name" value="GH15225P-RELATED"/>
    <property type="match status" value="1"/>
</dbReference>
<feature type="compositionally biased region" description="Basic residues" evidence="5">
    <location>
        <begin position="151"/>
        <end position="161"/>
    </location>
</feature>
<feature type="region of interest" description="Disordered" evidence="5">
    <location>
        <begin position="184"/>
        <end position="217"/>
    </location>
</feature>
<evidence type="ECO:0000256" key="4">
    <source>
        <dbReference type="ARBA" id="ARBA00022807"/>
    </source>
</evidence>
<dbReference type="Proteomes" id="UP001172673">
    <property type="component" value="Unassembled WGS sequence"/>
</dbReference>
<feature type="region of interest" description="Disordered" evidence="5">
    <location>
        <begin position="126"/>
        <end position="164"/>
    </location>
</feature>
<dbReference type="InterPro" id="IPR003653">
    <property type="entry name" value="Peptidase_C48_C"/>
</dbReference>
<protein>
    <recommendedName>
        <fullName evidence="6">Ubiquitin-like protease family profile domain-containing protein</fullName>
    </recommendedName>
</protein>
<feature type="region of interest" description="Disordered" evidence="5">
    <location>
        <begin position="241"/>
        <end position="355"/>
    </location>
</feature>
<comment type="similarity">
    <text evidence="1">Belongs to the peptidase C48 family.</text>
</comment>
<feature type="region of interest" description="Disordered" evidence="5">
    <location>
        <begin position="665"/>
        <end position="696"/>
    </location>
</feature>
<gene>
    <name evidence="7" type="ORF">H2200_003778</name>
</gene>
<feature type="compositionally biased region" description="Polar residues" evidence="5">
    <location>
        <begin position="592"/>
        <end position="602"/>
    </location>
</feature>
<dbReference type="GO" id="GO:0016926">
    <property type="term" value="P:protein desumoylation"/>
    <property type="evidence" value="ECO:0007669"/>
    <property type="project" value="TreeGrafter"/>
</dbReference>
<feature type="compositionally biased region" description="Acidic residues" evidence="5">
    <location>
        <begin position="628"/>
        <end position="638"/>
    </location>
</feature>
<evidence type="ECO:0000256" key="2">
    <source>
        <dbReference type="ARBA" id="ARBA00022670"/>
    </source>
</evidence>
<dbReference type="InterPro" id="IPR038765">
    <property type="entry name" value="Papain-like_cys_pep_sf"/>
</dbReference>
<feature type="compositionally biased region" description="Basic and acidic residues" evidence="5">
    <location>
        <begin position="679"/>
        <end position="696"/>
    </location>
</feature>
<keyword evidence="3" id="KW-0378">Hydrolase</keyword>
<evidence type="ECO:0000313" key="7">
    <source>
        <dbReference type="EMBL" id="KAJ9612181.1"/>
    </source>
</evidence>
<feature type="compositionally biased region" description="Low complexity" evidence="5">
    <location>
        <begin position="614"/>
        <end position="627"/>
    </location>
</feature>
<organism evidence="7 8">
    <name type="scientific">Cladophialophora chaetospira</name>
    <dbReference type="NCBI Taxonomy" id="386627"/>
    <lineage>
        <taxon>Eukaryota</taxon>
        <taxon>Fungi</taxon>
        <taxon>Dikarya</taxon>
        <taxon>Ascomycota</taxon>
        <taxon>Pezizomycotina</taxon>
        <taxon>Eurotiomycetes</taxon>
        <taxon>Chaetothyriomycetidae</taxon>
        <taxon>Chaetothyriales</taxon>
        <taxon>Herpotrichiellaceae</taxon>
        <taxon>Cladophialophora</taxon>
    </lineage>
</organism>
<dbReference type="GO" id="GO:0005634">
    <property type="term" value="C:nucleus"/>
    <property type="evidence" value="ECO:0007669"/>
    <property type="project" value="TreeGrafter"/>
</dbReference>
<dbReference type="GO" id="GO:0006508">
    <property type="term" value="P:proteolysis"/>
    <property type="evidence" value="ECO:0007669"/>
    <property type="project" value="UniProtKB-KW"/>
</dbReference>
<feature type="region of interest" description="Disordered" evidence="5">
    <location>
        <begin position="1"/>
        <end position="47"/>
    </location>
</feature>
<dbReference type="SUPFAM" id="SSF54001">
    <property type="entry name" value="Cysteine proteinases"/>
    <property type="match status" value="1"/>
</dbReference>
<sequence length="936" mass="101858">MADNSSFMDWEPQTPPPPFNPYQGQYVPGGWPMTPPPPQTTGLFDPPRRRTRTEWLLDQLPDPKRLCQQIARGAYRAATTVVTVPTVAVVRQVRQLQQARAARPPRRRLLRNRVIAATPERPATPVRDAVVQTQTPPPSPLQQTRVEVTPRPKKQEKKKAARYSSFPHEVPEFRPAYILNQMKQNKNKTASQKTIRRTGPKHALSSIPKIPPPQGQKPVILATPEQIVAKPLPEADRVQLQSPYPPLVPESALAPSPQTPADTSTSDETSTPSTQLQGELHASTPAAHTQKDLQTSTESEEDENTIISSVENSRKRRSNIQGSRATTDGETSSSKRPQAQGPSAASPITPTPNPAIVVQGAPVAVEVQEQSTPVDTSLLTPTRFRNRKFSTPTSLLKKLHKKPQTPQADESILSSTCGASPGNYHLDEVRSPAKSEISSFFQGTPPALPKTEIRSPAKSEISSFFQGTPPALPKTEVRSPAKSEISSFFQGTPPAHSERKVDILNMITAGGGGSPVPALENTPKSEETTETSGSIGRDATLQSSGEGSTGNKSAVEETEEETKKDVTPLAEATTETMEAQSGLANQEAAPESNISTDANEQSSSKDAKESPILSTEATTATASTPIDLTDDNDDEEADASSTSTTSGPSTPEKQLAQLKLNDERYHTPERPTPKASPHSLEKTTRKTRGDLKREKLESEKKNLYTIAALPAAWEEKIQHALRHGHNDYKSSDFRRVIPPSANNNGTAAWLNDEVINGYLNLIVQHGKANDRPTQVPSFHTFSSFFYNNLVQKGYDSVKRWSSRAKIGGKNLLEVQGLFIPINNGAHWTLLVVSGKDRSATHYNSMRGSGGAYIKAIKTWLAAELGASYNEEEWTFVEAGESPMQANMDDCGVFTITSARQIMLGLTPMSYGPGEIPLQRKRIVAELVAGGLLKSNA</sequence>
<accession>A0AA38XFI5</accession>
<evidence type="ECO:0000256" key="5">
    <source>
        <dbReference type="SAM" id="MobiDB-lite"/>
    </source>
</evidence>
<dbReference type="EMBL" id="JAPDRK010000005">
    <property type="protein sequence ID" value="KAJ9612181.1"/>
    <property type="molecule type" value="Genomic_DNA"/>
</dbReference>
<feature type="domain" description="Ubiquitin-like protease family profile" evidence="6">
    <location>
        <begin position="726"/>
        <end position="901"/>
    </location>
</feature>
<name>A0AA38XFI5_9EURO</name>
<dbReference type="Pfam" id="PF02902">
    <property type="entry name" value="Peptidase_C48"/>
    <property type="match status" value="1"/>
</dbReference>
<dbReference type="GO" id="GO:0016929">
    <property type="term" value="F:deSUMOylase activity"/>
    <property type="evidence" value="ECO:0007669"/>
    <property type="project" value="TreeGrafter"/>
</dbReference>
<evidence type="ECO:0000259" key="6">
    <source>
        <dbReference type="PROSITE" id="PS50600"/>
    </source>
</evidence>
<comment type="caution">
    <text evidence="7">The sequence shown here is derived from an EMBL/GenBank/DDBJ whole genome shotgun (WGS) entry which is preliminary data.</text>
</comment>
<feature type="compositionally biased region" description="Low complexity" evidence="5">
    <location>
        <begin position="259"/>
        <end position="274"/>
    </location>
</feature>
<feature type="region of interest" description="Disordered" evidence="5">
    <location>
        <begin position="507"/>
        <end position="653"/>
    </location>
</feature>
<evidence type="ECO:0000256" key="1">
    <source>
        <dbReference type="ARBA" id="ARBA00005234"/>
    </source>
</evidence>